<dbReference type="HOGENOM" id="CLU_006344_7_3_1"/>
<evidence type="ECO:0000313" key="2">
    <source>
        <dbReference type="EMBL" id="KIM52185.1"/>
    </source>
</evidence>
<reference evidence="2 3" key="1">
    <citation type="submission" date="2014-04" db="EMBL/GenBank/DDBJ databases">
        <authorList>
            <consortium name="DOE Joint Genome Institute"/>
            <person name="Kuo A."/>
            <person name="Kohler A."/>
            <person name="Nagy L.G."/>
            <person name="Floudas D."/>
            <person name="Copeland A."/>
            <person name="Barry K.W."/>
            <person name="Cichocki N."/>
            <person name="Veneault-Fourrey C."/>
            <person name="LaButti K."/>
            <person name="Lindquist E.A."/>
            <person name="Lipzen A."/>
            <person name="Lundell T."/>
            <person name="Morin E."/>
            <person name="Murat C."/>
            <person name="Sun H."/>
            <person name="Tunlid A."/>
            <person name="Henrissat B."/>
            <person name="Grigoriev I.V."/>
            <person name="Hibbett D.S."/>
            <person name="Martin F."/>
            <person name="Nordberg H.P."/>
            <person name="Cantor M.N."/>
            <person name="Hua S.X."/>
        </authorList>
    </citation>
    <scope>NUCLEOTIDE SEQUENCE [LARGE SCALE GENOMIC DNA]</scope>
    <source>
        <strain evidence="2 3">Foug A</strain>
    </source>
</reference>
<dbReference type="EMBL" id="KN822221">
    <property type="protein sequence ID" value="KIM52185.1"/>
    <property type="molecule type" value="Genomic_DNA"/>
</dbReference>
<feature type="region of interest" description="Disordered" evidence="1">
    <location>
        <begin position="1"/>
        <end position="32"/>
    </location>
</feature>
<keyword evidence="3" id="KW-1185">Reference proteome</keyword>
<dbReference type="AlphaFoldDB" id="A0A0C3CUG0"/>
<organism evidence="2 3">
    <name type="scientific">Scleroderma citrinum Foug A</name>
    <dbReference type="NCBI Taxonomy" id="1036808"/>
    <lineage>
        <taxon>Eukaryota</taxon>
        <taxon>Fungi</taxon>
        <taxon>Dikarya</taxon>
        <taxon>Basidiomycota</taxon>
        <taxon>Agaricomycotina</taxon>
        <taxon>Agaricomycetes</taxon>
        <taxon>Agaricomycetidae</taxon>
        <taxon>Boletales</taxon>
        <taxon>Sclerodermatineae</taxon>
        <taxon>Sclerodermataceae</taxon>
        <taxon>Scleroderma</taxon>
    </lineage>
</organism>
<dbReference type="Pfam" id="PF18759">
    <property type="entry name" value="Plavaka"/>
    <property type="match status" value="1"/>
</dbReference>
<gene>
    <name evidence="2" type="ORF">SCLCIDRAFT_141725</name>
</gene>
<evidence type="ECO:0000256" key="1">
    <source>
        <dbReference type="SAM" id="MobiDB-lite"/>
    </source>
</evidence>
<protein>
    <submittedName>
        <fullName evidence="2">Uncharacterized protein</fullName>
    </submittedName>
</protein>
<dbReference type="OrthoDB" id="3199698at2759"/>
<dbReference type="STRING" id="1036808.A0A0C3CUG0"/>
<dbReference type="Proteomes" id="UP000053989">
    <property type="component" value="Unassembled WGS sequence"/>
</dbReference>
<dbReference type="InterPro" id="IPR041078">
    <property type="entry name" value="Plavaka"/>
</dbReference>
<sequence>MKPLAGAPCDRNGEFLPPNSPPPPKHEPLPNAYAPFESRGTFQLAEFLYHHEQMSAAKIDELLSVMASVYNADPPFRSHKDLYATINAIPHGDVPWQSFSVSYSGPLPDVPPWMTAEYNIWFRDPKVVLEHQLANADFNGEIDYVAKVVVDENGRCEVCDLMSGQWAFNQSVSLLS</sequence>
<dbReference type="InParanoid" id="A0A0C3CUG0"/>
<evidence type="ECO:0000313" key="3">
    <source>
        <dbReference type="Proteomes" id="UP000053989"/>
    </source>
</evidence>
<accession>A0A0C3CUG0</accession>
<proteinExistence type="predicted"/>
<name>A0A0C3CUG0_9AGAM</name>
<reference evidence="3" key="2">
    <citation type="submission" date="2015-01" db="EMBL/GenBank/DDBJ databases">
        <title>Evolutionary Origins and Diversification of the Mycorrhizal Mutualists.</title>
        <authorList>
            <consortium name="DOE Joint Genome Institute"/>
            <consortium name="Mycorrhizal Genomics Consortium"/>
            <person name="Kohler A."/>
            <person name="Kuo A."/>
            <person name="Nagy L.G."/>
            <person name="Floudas D."/>
            <person name="Copeland A."/>
            <person name="Barry K.W."/>
            <person name="Cichocki N."/>
            <person name="Veneault-Fourrey C."/>
            <person name="LaButti K."/>
            <person name="Lindquist E.A."/>
            <person name="Lipzen A."/>
            <person name="Lundell T."/>
            <person name="Morin E."/>
            <person name="Murat C."/>
            <person name="Riley R."/>
            <person name="Ohm R."/>
            <person name="Sun H."/>
            <person name="Tunlid A."/>
            <person name="Henrissat B."/>
            <person name="Grigoriev I.V."/>
            <person name="Hibbett D.S."/>
            <person name="Martin F."/>
        </authorList>
    </citation>
    <scope>NUCLEOTIDE SEQUENCE [LARGE SCALE GENOMIC DNA]</scope>
    <source>
        <strain evidence="3">Foug A</strain>
    </source>
</reference>